<reference evidence="9 10" key="2">
    <citation type="journal article" date="2017" name="Genome Biol.">
        <title>New reference genome sequences of hot pepper reveal the massive evolution of plant disease-resistance genes by retroduplication.</title>
        <authorList>
            <person name="Kim S."/>
            <person name="Park J."/>
            <person name="Yeom S.I."/>
            <person name="Kim Y.M."/>
            <person name="Seo E."/>
            <person name="Kim K.T."/>
            <person name="Kim M.S."/>
            <person name="Lee J.M."/>
            <person name="Cheong K."/>
            <person name="Shin H.S."/>
            <person name="Kim S.B."/>
            <person name="Han K."/>
            <person name="Lee J."/>
            <person name="Park M."/>
            <person name="Lee H.A."/>
            <person name="Lee H.Y."/>
            <person name="Lee Y."/>
            <person name="Oh S."/>
            <person name="Lee J.H."/>
            <person name="Choi E."/>
            <person name="Choi E."/>
            <person name="Lee S.E."/>
            <person name="Jeon J."/>
            <person name="Kim H."/>
            <person name="Choi G."/>
            <person name="Song H."/>
            <person name="Lee J."/>
            <person name="Lee S.C."/>
            <person name="Kwon J.K."/>
            <person name="Lee H.Y."/>
            <person name="Koo N."/>
            <person name="Hong Y."/>
            <person name="Kim R.W."/>
            <person name="Kang W.H."/>
            <person name="Huh J.H."/>
            <person name="Kang B.C."/>
            <person name="Yang T.J."/>
            <person name="Lee Y.H."/>
            <person name="Bennetzen J.L."/>
            <person name="Choi D."/>
        </authorList>
    </citation>
    <scope>NUCLEOTIDE SEQUENCE [LARGE SCALE GENOMIC DNA]</scope>
    <source>
        <strain evidence="10">cv. CM334</strain>
    </source>
</reference>
<evidence type="ECO:0000256" key="3">
    <source>
        <dbReference type="ARBA" id="ARBA00022448"/>
    </source>
</evidence>
<dbReference type="AlphaFoldDB" id="A0A2G2ZQG5"/>
<dbReference type="InterPro" id="IPR005828">
    <property type="entry name" value="MFS_sugar_transport-like"/>
</dbReference>
<dbReference type="Gramene" id="PHT84222">
    <property type="protein sequence ID" value="PHT84222"/>
    <property type="gene ID" value="T459_12665"/>
</dbReference>
<evidence type="ECO:0000256" key="6">
    <source>
        <dbReference type="ARBA" id="ARBA00023136"/>
    </source>
</evidence>
<dbReference type="STRING" id="4072.A0A2G2ZQG5"/>
<dbReference type="GO" id="GO:0016020">
    <property type="term" value="C:membrane"/>
    <property type="evidence" value="ECO:0007669"/>
    <property type="project" value="UniProtKB-SubCell"/>
</dbReference>
<evidence type="ECO:0000256" key="7">
    <source>
        <dbReference type="ARBA" id="ARBA00044504"/>
    </source>
</evidence>
<evidence type="ECO:0000256" key="1">
    <source>
        <dbReference type="ARBA" id="ARBA00004370"/>
    </source>
</evidence>
<evidence type="ECO:0000313" key="9">
    <source>
        <dbReference type="EMBL" id="PHT84222.1"/>
    </source>
</evidence>
<dbReference type="PANTHER" id="PTHR23500:SF44">
    <property type="entry name" value="SUGAR TRANSPORT PROTEIN 5"/>
    <property type="match status" value="1"/>
</dbReference>
<keyword evidence="4 8" id="KW-0812">Transmembrane</keyword>
<feature type="transmembrane region" description="Helical" evidence="8">
    <location>
        <begin position="135"/>
        <end position="158"/>
    </location>
</feature>
<keyword evidence="5 8" id="KW-1133">Transmembrane helix</keyword>
<evidence type="ECO:0000256" key="4">
    <source>
        <dbReference type="ARBA" id="ARBA00022692"/>
    </source>
</evidence>
<dbReference type="Proteomes" id="UP000222542">
    <property type="component" value="Unassembled WGS sequence"/>
</dbReference>
<accession>A0A2G2ZQG5</accession>
<reference evidence="9 10" key="1">
    <citation type="journal article" date="2014" name="Nat. Genet.">
        <title>Genome sequence of the hot pepper provides insights into the evolution of pungency in Capsicum species.</title>
        <authorList>
            <person name="Kim S."/>
            <person name="Park M."/>
            <person name="Yeom S.I."/>
            <person name="Kim Y.M."/>
            <person name="Lee J.M."/>
            <person name="Lee H.A."/>
            <person name="Seo E."/>
            <person name="Choi J."/>
            <person name="Cheong K."/>
            <person name="Kim K.T."/>
            <person name="Jung K."/>
            <person name="Lee G.W."/>
            <person name="Oh S.K."/>
            <person name="Bae C."/>
            <person name="Kim S.B."/>
            <person name="Lee H.Y."/>
            <person name="Kim S.Y."/>
            <person name="Kim M.S."/>
            <person name="Kang B.C."/>
            <person name="Jo Y.D."/>
            <person name="Yang H.B."/>
            <person name="Jeong H.J."/>
            <person name="Kang W.H."/>
            <person name="Kwon J.K."/>
            <person name="Shin C."/>
            <person name="Lim J.Y."/>
            <person name="Park J.H."/>
            <person name="Huh J.H."/>
            <person name="Kim J.S."/>
            <person name="Kim B.D."/>
            <person name="Cohen O."/>
            <person name="Paran I."/>
            <person name="Suh M.C."/>
            <person name="Lee S.B."/>
            <person name="Kim Y.K."/>
            <person name="Shin Y."/>
            <person name="Noh S.J."/>
            <person name="Park J."/>
            <person name="Seo Y.S."/>
            <person name="Kwon S.Y."/>
            <person name="Kim H.A."/>
            <person name="Park J.M."/>
            <person name="Kim H.J."/>
            <person name="Choi S.B."/>
            <person name="Bosland P.W."/>
            <person name="Reeves G."/>
            <person name="Jo S.H."/>
            <person name="Lee B.W."/>
            <person name="Cho H.T."/>
            <person name="Choi H.S."/>
            <person name="Lee M.S."/>
            <person name="Yu Y."/>
            <person name="Do Choi Y."/>
            <person name="Park B.S."/>
            <person name="van Deynze A."/>
            <person name="Ashrafi H."/>
            <person name="Hill T."/>
            <person name="Kim W.T."/>
            <person name="Pai H.S."/>
            <person name="Ahn H.K."/>
            <person name="Yeam I."/>
            <person name="Giovannoni J.J."/>
            <person name="Rose J.K."/>
            <person name="Sorensen I."/>
            <person name="Lee S.J."/>
            <person name="Kim R.W."/>
            <person name="Choi I.Y."/>
            <person name="Choi B.S."/>
            <person name="Lim J.S."/>
            <person name="Lee Y.H."/>
            <person name="Choi D."/>
        </authorList>
    </citation>
    <scope>NUCLEOTIDE SEQUENCE [LARGE SCALE GENOMIC DNA]</scope>
    <source>
        <strain evidence="10">cv. CM334</strain>
    </source>
</reference>
<dbReference type="Gene3D" id="1.20.1250.20">
    <property type="entry name" value="MFS general substrate transporter like domains"/>
    <property type="match status" value="1"/>
</dbReference>
<keyword evidence="6 8" id="KW-0472">Membrane</keyword>
<protein>
    <submittedName>
        <fullName evidence="9">Uncharacterized protein</fullName>
    </submittedName>
</protein>
<sequence length="162" mass="17925">MISGGFTFFAGALSNGASQNISMLILGRILLGFGVGFANQSKLKGFKYIAFESLLRLRRDLNHDLPEFLFHSCDTPFGTELADLIKFIEVARTSKEDPSATIFKRQYKPDLVMSIAKPFFQQMSGINIIAFYSPFLFRLMGLGNNSSLLGAIILGLVLSPQF</sequence>
<comment type="similarity">
    <text evidence="2">Belongs to the major facilitator superfamily. Sugar transporter (TC 2.A.1.1) family.</text>
</comment>
<keyword evidence="10" id="KW-1185">Reference proteome</keyword>
<organism evidence="9 10">
    <name type="scientific">Capsicum annuum</name>
    <name type="common">Capsicum pepper</name>
    <dbReference type="NCBI Taxonomy" id="4072"/>
    <lineage>
        <taxon>Eukaryota</taxon>
        <taxon>Viridiplantae</taxon>
        <taxon>Streptophyta</taxon>
        <taxon>Embryophyta</taxon>
        <taxon>Tracheophyta</taxon>
        <taxon>Spermatophyta</taxon>
        <taxon>Magnoliopsida</taxon>
        <taxon>eudicotyledons</taxon>
        <taxon>Gunneridae</taxon>
        <taxon>Pentapetalae</taxon>
        <taxon>asterids</taxon>
        <taxon>lamiids</taxon>
        <taxon>Solanales</taxon>
        <taxon>Solanaceae</taxon>
        <taxon>Solanoideae</taxon>
        <taxon>Capsiceae</taxon>
        <taxon>Capsicum</taxon>
    </lineage>
</organism>
<dbReference type="InterPro" id="IPR045262">
    <property type="entry name" value="STP/PLT_plant"/>
</dbReference>
<feature type="transmembrane region" description="Helical" evidence="8">
    <location>
        <begin position="20"/>
        <end position="38"/>
    </location>
</feature>
<evidence type="ECO:0000313" key="10">
    <source>
        <dbReference type="Proteomes" id="UP000222542"/>
    </source>
</evidence>
<evidence type="ECO:0000256" key="5">
    <source>
        <dbReference type="ARBA" id="ARBA00022989"/>
    </source>
</evidence>
<name>A0A2G2ZQG5_CAPAN</name>
<dbReference type="Pfam" id="PF00083">
    <property type="entry name" value="Sugar_tr"/>
    <property type="match status" value="1"/>
</dbReference>
<dbReference type="GO" id="GO:0015144">
    <property type="term" value="F:carbohydrate transmembrane transporter activity"/>
    <property type="evidence" value="ECO:0007669"/>
    <property type="project" value="InterPro"/>
</dbReference>
<dbReference type="EMBL" id="AYRZ02000004">
    <property type="protein sequence ID" value="PHT84222.1"/>
    <property type="molecule type" value="Genomic_DNA"/>
</dbReference>
<evidence type="ECO:0000256" key="2">
    <source>
        <dbReference type="ARBA" id="ARBA00010992"/>
    </source>
</evidence>
<dbReference type="PANTHER" id="PTHR23500">
    <property type="entry name" value="SOLUTE CARRIER FAMILY 2, FACILITATED GLUCOSE TRANSPORTER"/>
    <property type="match status" value="1"/>
</dbReference>
<gene>
    <name evidence="9" type="ORF">T459_12665</name>
</gene>
<comment type="similarity">
    <text evidence="7">Belongs to the major facilitator superfamily. Phosphate:H(+) symporter (TC 2.A.1.9) family.</text>
</comment>
<dbReference type="InterPro" id="IPR036259">
    <property type="entry name" value="MFS_trans_sf"/>
</dbReference>
<comment type="subcellular location">
    <subcellularLocation>
        <location evidence="1">Membrane</location>
    </subcellularLocation>
</comment>
<proteinExistence type="inferred from homology"/>
<comment type="caution">
    <text evidence="9">The sequence shown here is derived from an EMBL/GenBank/DDBJ whole genome shotgun (WGS) entry which is preliminary data.</text>
</comment>
<keyword evidence="3" id="KW-0813">Transport</keyword>
<evidence type="ECO:0000256" key="8">
    <source>
        <dbReference type="SAM" id="Phobius"/>
    </source>
</evidence>